<accession>A0A540L9J9</accession>
<gene>
    <name evidence="2" type="ORF">C1H46_031272</name>
</gene>
<dbReference type="STRING" id="106549.A0A540L9J9"/>
<dbReference type="PANTHER" id="PTHR24414">
    <property type="entry name" value="F-BOX/KELCH-REPEAT PROTEIN SKIP4"/>
    <property type="match status" value="1"/>
</dbReference>
<dbReference type="Gene3D" id="2.120.10.80">
    <property type="entry name" value="Kelch-type beta propeller"/>
    <property type="match status" value="1"/>
</dbReference>
<feature type="domain" description="F-box" evidence="1">
    <location>
        <begin position="29"/>
        <end position="62"/>
    </location>
</feature>
<comment type="caution">
    <text evidence="2">The sequence shown here is derived from an EMBL/GenBank/DDBJ whole genome shotgun (WGS) entry which is preliminary data.</text>
</comment>
<dbReference type="SUPFAM" id="SSF117281">
    <property type="entry name" value="Kelch motif"/>
    <property type="match status" value="1"/>
</dbReference>
<evidence type="ECO:0000313" key="2">
    <source>
        <dbReference type="EMBL" id="TQD83167.1"/>
    </source>
</evidence>
<dbReference type="Proteomes" id="UP000315295">
    <property type="component" value="Unassembled WGS sequence"/>
</dbReference>
<dbReference type="Pfam" id="PF00646">
    <property type="entry name" value="F-box"/>
    <property type="match status" value="1"/>
</dbReference>
<keyword evidence="3" id="KW-1185">Reference proteome</keyword>
<evidence type="ECO:0000313" key="3">
    <source>
        <dbReference type="Proteomes" id="UP000315295"/>
    </source>
</evidence>
<dbReference type="Pfam" id="PF01344">
    <property type="entry name" value="Kelch_1"/>
    <property type="match status" value="1"/>
</dbReference>
<dbReference type="InterPro" id="IPR006652">
    <property type="entry name" value="Kelch_1"/>
</dbReference>
<dbReference type="EMBL" id="VIEB01000690">
    <property type="protein sequence ID" value="TQD83167.1"/>
    <property type="molecule type" value="Genomic_DNA"/>
</dbReference>
<dbReference type="AlphaFoldDB" id="A0A540L9J9"/>
<sequence length="383" mass="41966">MATDELVDQARTETSHIEVRQGPHELYGDILESIFSRVPLLHLVSACHVSNSWNRTASSSLRLFHRNIKPWLIVLAQATRSPYHTTARAYDPDSHAWIDIHSQPMIGSISTLRSSNSLLYALSPSKFAFSTDPLHYTWHTVDAPLIWRTDPITGVVGHHIVVAGGTCDFEDDPLSVEMYDTVSKTWTRCDSIPAVLEDSAASTWLSVAVDDSKMYVMDKGSGVTCSFDPDSSTWSGPYDLRPDETVFSAVIGFADDRLILVGAVGSAENLEGVKVWEVNSVSFECKGLVGEMPEAMVEKLKGESDCVASIGMSCMGHMVCLHNPWSPEELILCELAEGGCSWGSVRNAAVDNRTRMQKLVVTCSKVGLPDLHKALQVGALRLV</sequence>
<dbReference type="GO" id="GO:0043161">
    <property type="term" value="P:proteasome-mediated ubiquitin-dependent protein catabolic process"/>
    <property type="evidence" value="ECO:0007669"/>
    <property type="project" value="TreeGrafter"/>
</dbReference>
<dbReference type="InterPro" id="IPR036047">
    <property type="entry name" value="F-box-like_dom_sf"/>
</dbReference>
<evidence type="ECO:0000259" key="1">
    <source>
        <dbReference type="Pfam" id="PF00646"/>
    </source>
</evidence>
<dbReference type="SUPFAM" id="SSF81383">
    <property type="entry name" value="F-box domain"/>
    <property type="match status" value="1"/>
</dbReference>
<dbReference type="GO" id="GO:0005634">
    <property type="term" value="C:nucleus"/>
    <property type="evidence" value="ECO:0007669"/>
    <property type="project" value="TreeGrafter"/>
</dbReference>
<dbReference type="InterPro" id="IPR015915">
    <property type="entry name" value="Kelch-typ_b-propeller"/>
</dbReference>
<organism evidence="2 3">
    <name type="scientific">Malus baccata</name>
    <name type="common">Siberian crab apple</name>
    <name type="synonym">Pyrus baccata</name>
    <dbReference type="NCBI Taxonomy" id="106549"/>
    <lineage>
        <taxon>Eukaryota</taxon>
        <taxon>Viridiplantae</taxon>
        <taxon>Streptophyta</taxon>
        <taxon>Embryophyta</taxon>
        <taxon>Tracheophyta</taxon>
        <taxon>Spermatophyta</taxon>
        <taxon>Magnoliopsida</taxon>
        <taxon>eudicotyledons</taxon>
        <taxon>Gunneridae</taxon>
        <taxon>Pentapetalae</taxon>
        <taxon>rosids</taxon>
        <taxon>fabids</taxon>
        <taxon>Rosales</taxon>
        <taxon>Rosaceae</taxon>
        <taxon>Amygdaloideae</taxon>
        <taxon>Maleae</taxon>
        <taxon>Malus</taxon>
    </lineage>
</organism>
<reference evidence="2 3" key="1">
    <citation type="journal article" date="2019" name="G3 (Bethesda)">
        <title>Sequencing of a Wild Apple (Malus baccata) Genome Unravels the Differences Between Cultivated and Wild Apple Species Regarding Disease Resistance and Cold Tolerance.</title>
        <authorList>
            <person name="Chen X."/>
        </authorList>
    </citation>
    <scope>NUCLEOTIDE SEQUENCE [LARGE SCALE GENOMIC DNA]</scope>
    <source>
        <strain evidence="3">cv. Shandingzi</strain>
        <tissue evidence="2">Leaves</tissue>
    </source>
</reference>
<dbReference type="InterPro" id="IPR001810">
    <property type="entry name" value="F-box_dom"/>
</dbReference>
<dbReference type="PANTHER" id="PTHR24414:SF44">
    <property type="entry name" value="F-BOX DOMAIN-CONTAINING PROTEIN"/>
    <property type="match status" value="1"/>
</dbReference>
<dbReference type="GO" id="GO:0005829">
    <property type="term" value="C:cytosol"/>
    <property type="evidence" value="ECO:0007669"/>
    <property type="project" value="TreeGrafter"/>
</dbReference>
<proteinExistence type="predicted"/>
<protein>
    <recommendedName>
        <fullName evidence="1">F-box domain-containing protein</fullName>
    </recommendedName>
</protein>
<name>A0A540L9J9_MALBA</name>
<dbReference type="InterPro" id="IPR050354">
    <property type="entry name" value="F-box/kelch-repeat_ARATH"/>
</dbReference>